<dbReference type="InterPro" id="IPR032466">
    <property type="entry name" value="Metal_Hydrolase"/>
</dbReference>
<name>A0ABT9VDH8_9BACI</name>
<dbReference type="Pfam" id="PF01244">
    <property type="entry name" value="Peptidase_M19"/>
    <property type="match status" value="1"/>
</dbReference>
<dbReference type="PROSITE" id="PS51365">
    <property type="entry name" value="RENAL_DIPEPTIDASE_2"/>
    <property type="match status" value="1"/>
</dbReference>
<dbReference type="EMBL" id="JAUSTQ010000003">
    <property type="protein sequence ID" value="MDQ0159021.1"/>
    <property type="molecule type" value="Genomic_DNA"/>
</dbReference>
<evidence type="ECO:0000313" key="2">
    <source>
        <dbReference type="Proteomes" id="UP001224359"/>
    </source>
</evidence>
<protein>
    <submittedName>
        <fullName evidence="1">Membrane dipeptidase</fullName>
        <ecNumber evidence="1">3.4.13.19</ecNumber>
    </submittedName>
</protein>
<organism evidence="1 2">
    <name type="scientific">Alkalibacillus salilacus</name>
    <dbReference type="NCBI Taxonomy" id="284582"/>
    <lineage>
        <taxon>Bacteria</taxon>
        <taxon>Bacillati</taxon>
        <taxon>Bacillota</taxon>
        <taxon>Bacilli</taxon>
        <taxon>Bacillales</taxon>
        <taxon>Bacillaceae</taxon>
        <taxon>Alkalibacillus</taxon>
    </lineage>
</organism>
<dbReference type="EC" id="3.4.13.19" evidence="1"/>
<evidence type="ECO:0000313" key="1">
    <source>
        <dbReference type="EMBL" id="MDQ0159021.1"/>
    </source>
</evidence>
<dbReference type="PANTHER" id="PTHR10443">
    <property type="entry name" value="MICROSOMAL DIPEPTIDASE"/>
    <property type="match status" value="1"/>
</dbReference>
<keyword evidence="1" id="KW-0378">Hydrolase</keyword>
<sequence length="300" mass="34196">MIDMHCDVLMKLWEEPHKSFSDDDLHISYNKWLNSPVQVQYFAIFVPPETSQDYFQSALEMIDLFHEKIIKPYPGIKWVQTKEEVEALSPHEKGAVLTLEGCHVIGEDLMKLRTLLRLGVRAVGLTWNNVNALSGTCVEDEELGLTTLGKAAVKTINEYNAFVDCSHLSPAGIDDVLELADRPMISHSNAKAIYQHERNISDQQLKQFFEQKAPVGITFVPYFTAKDGVNIEDLLNHINHMYELGGRDSISFGSDFDGMSETIQGLEDIEAVRNLYHKLAHHYSSDDVYRMRYDNAVRFL</sequence>
<keyword evidence="1" id="KW-0224">Dipeptidase</keyword>
<dbReference type="InterPro" id="IPR008257">
    <property type="entry name" value="Pept_M19"/>
</dbReference>
<accession>A0ABT9VDH8</accession>
<dbReference type="Proteomes" id="UP001224359">
    <property type="component" value="Unassembled WGS sequence"/>
</dbReference>
<comment type="caution">
    <text evidence="1">The sequence shown here is derived from an EMBL/GenBank/DDBJ whole genome shotgun (WGS) entry which is preliminary data.</text>
</comment>
<keyword evidence="2" id="KW-1185">Reference proteome</keyword>
<dbReference type="SUPFAM" id="SSF51556">
    <property type="entry name" value="Metallo-dependent hydrolases"/>
    <property type="match status" value="1"/>
</dbReference>
<dbReference type="GO" id="GO:0016805">
    <property type="term" value="F:dipeptidase activity"/>
    <property type="evidence" value="ECO:0007669"/>
    <property type="project" value="UniProtKB-KW"/>
</dbReference>
<reference evidence="1 2" key="1">
    <citation type="submission" date="2023-07" db="EMBL/GenBank/DDBJ databases">
        <title>Genomic Encyclopedia of Type Strains, Phase IV (KMG-IV): sequencing the most valuable type-strain genomes for metagenomic binning, comparative biology and taxonomic classification.</title>
        <authorList>
            <person name="Goeker M."/>
        </authorList>
    </citation>
    <scope>NUCLEOTIDE SEQUENCE [LARGE SCALE GENOMIC DNA]</scope>
    <source>
        <strain evidence="1 2">DSM 16460</strain>
    </source>
</reference>
<dbReference type="Gene3D" id="3.20.20.140">
    <property type="entry name" value="Metal-dependent hydrolases"/>
    <property type="match status" value="1"/>
</dbReference>
<keyword evidence="1" id="KW-0645">Protease</keyword>
<dbReference type="RefSeq" id="WP_306975171.1">
    <property type="nucleotide sequence ID" value="NZ_JAUSTQ010000003.1"/>
</dbReference>
<proteinExistence type="predicted"/>
<dbReference type="PANTHER" id="PTHR10443:SF12">
    <property type="entry name" value="DIPEPTIDASE"/>
    <property type="match status" value="1"/>
</dbReference>
<gene>
    <name evidence="1" type="ORF">J2S77_000985</name>
</gene>